<dbReference type="InterPro" id="IPR001471">
    <property type="entry name" value="AP2/ERF_dom"/>
</dbReference>
<dbReference type="CDD" id="cd00018">
    <property type="entry name" value="AP2"/>
    <property type="match status" value="1"/>
</dbReference>
<evidence type="ECO:0000256" key="7">
    <source>
        <dbReference type="ARBA" id="ARBA00023242"/>
    </source>
</evidence>
<feature type="compositionally biased region" description="Basic and acidic residues" evidence="9">
    <location>
        <begin position="151"/>
        <end position="161"/>
    </location>
</feature>
<evidence type="ECO:0000256" key="3">
    <source>
        <dbReference type="ARBA" id="ARBA00023016"/>
    </source>
</evidence>
<feature type="region of interest" description="Disordered" evidence="9">
    <location>
        <begin position="151"/>
        <end position="208"/>
    </location>
</feature>
<dbReference type="InterPro" id="IPR016177">
    <property type="entry name" value="DNA-bd_dom_sf"/>
</dbReference>
<dbReference type="Pfam" id="PF00847">
    <property type="entry name" value="AP2"/>
    <property type="match status" value="1"/>
</dbReference>
<feature type="region of interest" description="Disordered" evidence="9">
    <location>
        <begin position="1"/>
        <end position="32"/>
    </location>
</feature>
<feature type="domain" description="AP2/ERF" evidence="10">
    <location>
        <begin position="84"/>
        <end position="149"/>
    </location>
</feature>
<feature type="compositionally biased region" description="Polar residues" evidence="9">
    <location>
        <begin position="162"/>
        <end position="182"/>
    </location>
</feature>
<keyword evidence="12" id="KW-1185">Reference proteome</keyword>
<dbReference type="PANTHER" id="PTHR31241:SF62">
    <property type="entry name" value="DEHYDRATION-RESPONSIVE ELEMENT-BINDING PROTEIN 2D"/>
    <property type="match status" value="1"/>
</dbReference>
<comment type="caution">
    <text evidence="11">The sequence shown here is derived from an EMBL/GenBank/DDBJ whole genome shotgun (WGS) entry which is preliminary data.</text>
</comment>
<accession>A0ABR2RB69</accession>
<evidence type="ECO:0000259" key="10">
    <source>
        <dbReference type="PROSITE" id="PS51032"/>
    </source>
</evidence>
<keyword evidence="4" id="KW-0238">DNA-binding</keyword>
<comment type="similarity">
    <text evidence="8">Belongs to the AP2/ERF transcription factor family. ERF subfamily.</text>
</comment>
<dbReference type="PROSITE" id="PS51032">
    <property type="entry name" value="AP2_ERF"/>
    <property type="match status" value="1"/>
</dbReference>
<evidence type="ECO:0000256" key="9">
    <source>
        <dbReference type="SAM" id="MobiDB-lite"/>
    </source>
</evidence>
<organism evidence="11 12">
    <name type="scientific">Hibiscus sabdariffa</name>
    <name type="common">roselle</name>
    <dbReference type="NCBI Taxonomy" id="183260"/>
    <lineage>
        <taxon>Eukaryota</taxon>
        <taxon>Viridiplantae</taxon>
        <taxon>Streptophyta</taxon>
        <taxon>Embryophyta</taxon>
        <taxon>Tracheophyta</taxon>
        <taxon>Spermatophyta</taxon>
        <taxon>Magnoliopsida</taxon>
        <taxon>eudicotyledons</taxon>
        <taxon>Gunneridae</taxon>
        <taxon>Pentapetalae</taxon>
        <taxon>rosids</taxon>
        <taxon>malvids</taxon>
        <taxon>Malvales</taxon>
        <taxon>Malvaceae</taxon>
        <taxon>Malvoideae</taxon>
        <taxon>Hibiscus</taxon>
    </lineage>
</organism>
<keyword evidence="3" id="KW-0346">Stress response</keyword>
<keyword evidence="7" id="KW-0539">Nucleus</keyword>
<feature type="compositionally biased region" description="Basic residues" evidence="9">
    <location>
        <begin position="15"/>
        <end position="26"/>
    </location>
</feature>
<dbReference type="PRINTS" id="PR00367">
    <property type="entry name" value="ETHRSPELEMNT"/>
</dbReference>
<proteinExistence type="inferred from homology"/>
<gene>
    <name evidence="11" type="ORF">V6N11_036601</name>
</gene>
<dbReference type="EMBL" id="JBBPBN010000024">
    <property type="protein sequence ID" value="KAK9010084.1"/>
    <property type="molecule type" value="Genomic_DNA"/>
</dbReference>
<comment type="subcellular location">
    <subcellularLocation>
        <location evidence="1">Nucleus</location>
    </subcellularLocation>
</comment>
<keyword evidence="6" id="KW-0804">Transcription</keyword>
<evidence type="ECO:0000256" key="2">
    <source>
        <dbReference type="ARBA" id="ARBA00023015"/>
    </source>
</evidence>
<evidence type="ECO:0000256" key="8">
    <source>
        <dbReference type="ARBA" id="ARBA00024343"/>
    </source>
</evidence>
<evidence type="ECO:0000256" key="6">
    <source>
        <dbReference type="ARBA" id="ARBA00023163"/>
    </source>
</evidence>
<keyword evidence="2" id="KW-0805">Transcription regulation</keyword>
<sequence>MKVKRTCSDMEISFRARRNKKPRTRRNGHESVEDTIEKWRKYNDNTQLRFGEEDGLQRVSKVPAKGSKKGCMRGKGGPENSGCKFRGVRQRIWGKWVAEIRQPINGGRLASKGNNRLWLGTFSSAIDAALAYDAAAKAMYGPYARLNFPDQHSRESADKSSNKVSASSTTEICSIKPTSTSDLNDEGAKKESSTTYESPAVEPTLDNEDRDAGISISKLEPCKDVKFDMPESIESNVMTAELEVEPVGFNDFCNYNSLDNLYDEPPRLSCQQQLNTPSSLGDSINSFKNRSDSECMHVSPAADANPFALIKTEKDYSSDQFDFSSTSYIQRSGNGLAFNQDDETGFDLDCSMEFWRPEADLDYLEAMKFTDIWFTESGF</sequence>
<dbReference type="SUPFAM" id="SSF54171">
    <property type="entry name" value="DNA-binding domain"/>
    <property type="match status" value="1"/>
</dbReference>
<dbReference type="Proteomes" id="UP001396334">
    <property type="component" value="Unassembled WGS sequence"/>
</dbReference>
<evidence type="ECO:0000313" key="11">
    <source>
        <dbReference type="EMBL" id="KAK9010084.1"/>
    </source>
</evidence>
<protein>
    <recommendedName>
        <fullName evidence="10">AP2/ERF domain-containing protein</fullName>
    </recommendedName>
</protein>
<evidence type="ECO:0000256" key="5">
    <source>
        <dbReference type="ARBA" id="ARBA00023159"/>
    </source>
</evidence>
<reference evidence="11 12" key="1">
    <citation type="journal article" date="2024" name="G3 (Bethesda)">
        <title>Genome assembly of Hibiscus sabdariffa L. provides insights into metabolisms of medicinal natural products.</title>
        <authorList>
            <person name="Kim T."/>
        </authorList>
    </citation>
    <scope>NUCLEOTIDE SEQUENCE [LARGE SCALE GENOMIC DNA]</scope>
    <source>
        <strain evidence="11">TK-2024</strain>
        <tissue evidence="11">Old leaves</tissue>
    </source>
</reference>
<keyword evidence="5" id="KW-0010">Activator</keyword>
<evidence type="ECO:0000313" key="12">
    <source>
        <dbReference type="Proteomes" id="UP001396334"/>
    </source>
</evidence>
<name>A0ABR2RB69_9ROSI</name>
<feature type="compositionally biased region" description="Basic and acidic residues" evidence="9">
    <location>
        <begin position="1"/>
        <end position="14"/>
    </location>
</feature>
<dbReference type="PANTHER" id="PTHR31241">
    <property type="entry name" value="DEHYDRATION-RESPONSIVE ELEMENT-BINDING PROTEIN 2C"/>
    <property type="match status" value="1"/>
</dbReference>
<dbReference type="SMART" id="SM00380">
    <property type="entry name" value="AP2"/>
    <property type="match status" value="1"/>
</dbReference>
<evidence type="ECO:0000256" key="1">
    <source>
        <dbReference type="ARBA" id="ARBA00004123"/>
    </source>
</evidence>
<dbReference type="InterPro" id="IPR036955">
    <property type="entry name" value="AP2/ERF_dom_sf"/>
</dbReference>
<evidence type="ECO:0000256" key="4">
    <source>
        <dbReference type="ARBA" id="ARBA00023125"/>
    </source>
</evidence>
<dbReference type="Gene3D" id="3.30.730.10">
    <property type="entry name" value="AP2/ERF domain"/>
    <property type="match status" value="1"/>
</dbReference>